<accession>A0A1I3QBH2</accession>
<reference evidence="1 2" key="1">
    <citation type="submission" date="2016-10" db="EMBL/GenBank/DDBJ databases">
        <authorList>
            <person name="de Groot N.N."/>
        </authorList>
    </citation>
    <scope>NUCLEOTIDE SEQUENCE [LARGE SCALE GENOMIC DNA]</scope>
    <source>
        <strain evidence="1 2">SP2</strain>
    </source>
</reference>
<dbReference type="GeneID" id="14209630"/>
<proteinExistence type="predicted"/>
<evidence type="ECO:0000313" key="2">
    <source>
        <dbReference type="Proteomes" id="UP000182829"/>
    </source>
</evidence>
<dbReference type="OrthoDB" id="331476at2157"/>
<dbReference type="RefSeq" id="WP_005576575.1">
    <property type="nucleotide sequence ID" value="NZ_FORO01000021.1"/>
</dbReference>
<protein>
    <submittedName>
        <fullName evidence="1">Uncharacterized protein</fullName>
    </submittedName>
</protein>
<name>A0A1I3QBH2_9EURY</name>
<dbReference type="EMBL" id="FORO01000021">
    <property type="protein sequence ID" value="SFJ31050.1"/>
    <property type="molecule type" value="Genomic_DNA"/>
</dbReference>
<evidence type="ECO:0000313" key="1">
    <source>
        <dbReference type="EMBL" id="SFJ31050.1"/>
    </source>
</evidence>
<dbReference type="Proteomes" id="UP000182829">
    <property type="component" value="Unassembled WGS sequence"/>
</dbReference>
<dbReference type="AlphaFoldDB" id="A0A1I3QBH2"/>
<sequence length="251" mass="29533">MKRIMMDTNYWIFLKHNPQRFKQLFDITSREDVQVYFGSGNFIDLVKADEQDLMSKIIVAIADKALPPTPVDGNEFYVSDSVLDIIPNHQYRRYVRRKTQGLGQVETLQRVFRDSTWSATEDYFDGMEQIRELYQEWGHDNLKGLAFEDYLKEEGEKYILHEHEVDIIEYVKKQIFLHRVSMMDPNETVKENDFADMLVCTQAILSDCNMLLIEAKWANLELVDAVTENIEMSESLDVYKGFDVFLQDLKD</sequence>
<gene>
    <name evidence="1" type="ORF">SAMN05443661_12158</name>
</gene>
<organism evidence="1 2">
    <name type="scientific">Natronobacterium gregoryi</name>
    <dbReference type="NCBI Taxonomy" id="44930"/>
    <lineage>
        <taxon>Archaea</taxon>
        <taxon>Methanobacteriati</taxon>
        <taxon>Methanobacteriota</taxon>
        <taxon>Stenosarchaea group</taxon>
        <taxon>Halobacteria</taxon>
        <taxon>Halobacteriales</taxon>
        <taxon>Natrialbaceae</taxon>
        <taxon>Natronobacterium</taxon>
    </lineage>
</organism>